<protein>
    <submittedName>
        <fullName evidence="3">Unannotated protein</fullName>
    </submittedName>
</protein>
<dbReference type="EMBL" id="CAFBPQ010000092">
    <property type="protein sequence ID" value="CAB5033506.1"/>
    <property type="molecule type" value="Genomic_DNA"/>
</dbReference>
<gene>
    <name evidence="3" type="ORF">UFOPK3605_01551</name>
    <name evidence="4" type="ORF">UFOPK3897_01726</name>
    <name evidence="5" type="ORF">UFOPK4121_01638</name>
</gene>
<reference evidence="3" key="1">
    <citation type="submission" date="2020-05" db="EMBL/GenBank/DDBJ databases">
        <authorList>
            <person name="Chiriac C."/>
            <person name="Salcher M."/>
            <person name="Ghai R."/>
            <person name="Kavagutti S V."/>
        </authorList>
    </citation>
    <scope>NUCLEOTIDE SEQUENCE</scope>
</reference>
<dbReference type="InterPro" id="IPR012340">
    <property type="entry name" value="NA-bd_OB-fold"/>
</dbReference>
<dbReference type="EMBL" id="CAFBOF010000079">
    <property type="protein sequence ID" value="CAB4991025.1"/>
    <property type="molecule type" value="Genomic_DNA"/>
</dbReference>
<feature type="domain" description="ChsH2 C-terminal OB-fold" evidence="1">
    <location>
        <begin position="60"/>
        <end position="122"/>
    </location>
</feature>
<feature type="domain" description="ChsH2 rubredoxin-like zinc ribbon" evidence="2">
    <location>
        <begin position="21"/>
        <end position="56"/>
    </location>
</feature>
<evidence type="ECO:0000259" key="1">
    <source>
        <dbReference type="Pfam" id="PF01796"/>
    </source>
</evidence>
<accession>A0A6J7HST8</accession>
<dbReference type="InterPro" id="IPR052513">
    <property type="entry name" value="Thioester_dehydratase-like"/>
</dbReference>
<dbReference type="PANTHER" id="PTHR34075:SF5">
    <property type="entry name" value="BLR3430 PROTEIN"/>
    <property type="match status" value="1"/>
</dbReference>
<proteinExistence type="predicted"/>
<evidence type="ECO:0000313" key="4">
    <source>
        <dbReference type="EMBL" id="CAB4991025.1"/>
    </source>
</evidence>
<evidence type="ECO:0000259" key="2">
    <source>
        <dbReference type="Pfam" id="PF12172"/>
    </source>
</evidence>
<evidence type="ECO:0000313" key="5">
    <source>
        <dbReference type="EMBL" id="CAB5033506.1"/>
    </source>
</evidence>
<dbReference type="Pfam" id="PF01796">
    <property type="entry name" value="OB_ChsH2_C"/>
    <property type="match status" value="1"/>
</dbReference>
<name>A0A6J7HST8_9ZZZZ</name>
<sequence>MSTEVPFRILPRVGKRNEHYWHGGRDGELRFQRCADCGYYLHPPTVLCPLCHSKNIVIEAVSGKAEILTFTINYQPWMPGLEVPFVLAVVRCLEQDDLRITTNIVGCGPEEVKIGMPVKVIFEAHEDEEVWIPLFTPDESGRP</sequence>
<dbReference type="EMBL" id="CAFBMM010000126">
    <property type="protein sequence ID" value="CAB4918809.1"/>
    <property type="molecule type" value="Genomic_DNA"/>
</dbReference>
<dbReference type="InterPro" id="IPR022002">
    <property type="entry name" value="ChsH2_Znr"/>
</dbReference>
<evidence type="ECO:0000313" key="3">
    <source>
        <dbReference type="EMBL" id="CAB4918809.1"/>
    </source>
</evidence>
<organism evidence="3">
    <name type="scientific">freshwater metagenome</name>
    <dbReference type="NCBI Taxonomy" id="449393"/>
    <lineage>
        <taxon>unclassified sequences</taxon>
        <taxon>metagenomes</taxon>
        <taxon>ecological metagenomes</taxon>
    </lineage>
</organism>
<dbReference type="Pfam" id="PF12172">
    <property type="entry name" value="zf-ChsH2"/>
    <property type="match status" value="1"/>
</dbReference>
<dbReference type="SUPFAM" id="SSF50249">
    <property type="entry name" value="Nucleic acid-binding proteins"/>
    <property type="match status" value="1"/>
</dbReference>
<dbReference type="InterPro" id="IPR002878">
    <property type="entry name" value="ChsH2_C"/>
</dbReference>
<dbReference type="PANTHER" id="PTHR34075">
    <property type="entry name" value="BLR3430 PROTEIN"/>
    <property type="match status" value="1"/>
</dbReference>
<dbReference type="AlphaFoldDB" id="A0A6J7HST8"/>
<dbReference type="Gene3D" id="6.10.30.10">
    <property type="match status" value="1"/>
</dbReference>